<dbReference type="RefSeq" id="XP_062626624.1">
    <property type="nucleotide sequence ID" value="XM_062770640.1"/>
</dbReference>
<gene>
    <name evidence="2" type="ORF">LOC62_03G004118</name>
</gene>
<dbReference type="EMBL" id="CP086716">
    <property type="protein sequence ID" value="WOO80592.1"/>
    <property type="molecule type" value="Genomic_DNA"/>
</dbReference>
<evidence type="ECO:0008006" key="4">
    <source>
        <dbReference type="Google" id="ProtNLM"/>
    </source>
</evidence>
<accession>A0AAF1BHP8</accession>
<proteinExistence type="predicted"/>
<protein>
    <recommendedName>
        <fullName evidence="4">BTB domain-containing protein</fullName>
    </recommendedName>
</protein>
<name>A0AAF1BHP8_9TREE</name>
<evidence type="ECO:0000313" key="3">
    <source>
        <dbReference type="Proteomes" id="UP000827549"/>
    </source>
</evidence>
<reference evidence="2" key="1">
    <citation type="submission" date="2023-10" db="EMBL/GenBank/DDBJ databases">
        <authorList>
            <person name="Noh H."/>
        </authorList>
    </citation>
    <scope>NUCLEOTIDE SEQUENCE</scope>
    <source>
        <strain evidence="2">DUCC4014</strain>
    </source>
</reference>
<feature type="region of interest" description="Disordered" evidence="1">
    <location>
        <begin position="1"/>
        <end position="41"/>
    </location>
</feature>
<dbReference type="GeneID" id="87807358"/>
<dbReference type="Proteomes" id="UP000827549">
    <property type="component" value="Chromosome 3"/>
</dbReference>
<feature type="compositionally biased region" description="Basic residues" evidence="1">
    <location>
        <begin position="1"/>
        <end position="11"/>
    </location>
</feature>
<evidence type="ECO:0000256" key="1">
    <source>
        <dbReference type="SAM" id="MobiDB-lite"/>
    </source>
</evidence>
<organism evidence="2 3">
    <name type="scientific">Vanrija pseudolonga</name>
    <dbReference type="NCBI Taxonomy" id="143232"/>
    <lineage>
        <taxon>Eukaryota</taxon>
        <taxon>Fungi</taxon>
        <taxon>Dikarya</taxon>
        <taxon>Basidiomycota</taxon>
        <taxon>Agaricomycotina</taxon>
        <taxon>Tremellomycetes</taxon>
        <taxon>Trichosporonales</taxon>
        <taxon>Trichosporonaceae</taxon>
        <taxon>Vanrija</taxon>
    </lineage>
</organism>
<sequence length="273" mass="30430">MPKTTRRKGKEKRAAPTPKPKVPDDEPAAPQSAPPPVIVDDKKWTTGDFTIVSSDDVRFRVDSMALFVASPIFREASEMTSGEKIVHLTDPDFETAVVVRTFLKFVIEFDLQPKARPFSESLIPVDVPPPVIFLACFMHKYDCHLELRRLQYVFEKEHRYDATYSRDRFILAALAKSISGCAGAIEDAGAKFLGVASNTNSGGNSYKDTAPLIPKNMSKAIKNTIPNEYLAALVKGWEKSGKDRSRSEWARQFRIHLKESQTAARTALPTKSA</sequence>
<evidence type="ECO:0000313" key="2">
    <source>
        <dbReference type="EMBL" id="WOO80592.1"/>
    </source>
</evidence>
<keyword evidence="3" id="KW-1185">Reference proteome</keyword>
<dbReference type="AlphaFoldDB" id="A0AAF1BHP8"/>